<name>A0A8C4QLN8_EPTBU</name>
<dbReference type="CDD" id="cd18577">
    <property type="entry name" value="ABC_6TM_Pgp_ABCB1_D1_like"/>
    <property type="match status" value="1"/>
</dbReference>
<evidence type="ECO:0000313" key="17">
    <source>
        <dbReference type="Proteomes" id="UP000694388"/>
    </source>
</evidence>
<feature type="transmembrane region" description="Helical" evidence="13">
    <location>
        <begin position="813"/>
        <end position="832"/>
    </location>
</feature>
<sequence length="1154" mass="127200">MVLGSLGAIVHGMCFPVMLLVFRSMTDTFIIYDIEQQHLKDPNKSCENNTIIWGNGSIVEDSMECGKVNIEAELSTFSLYYVGIGCIVLVVGYLQICFWVISAAKQVRRIRQAYFRSIMRMEIGWFDINSVGEINSRISDDINKINNAISDNCGIFVQRFTTFISGFLIGFLNGWKLTLIILAVSPALGIGAGLMGMVSDEALLHKGHIKDVIIIYFVVSFPLHNPHRYDSNLVFAQQWGIRKGMILGFFQGYMWFIIFMCYALAFWYGSSLVIANQYSPGTLLQVFFGVLVGAINLGQASPCLEAFATGRGAATPVFNTIDRESLIDCMSENGYTLEKVKGDIELHNVTFSYPSRTELDALVNMNVIAKAGETTAFVGSSGAGKSTVVQLIQRFYDPQKGMVTLDGHDIRGLNTTWLRSLMGVVEQEPVLFATTIAENIRYGQPDISMEAIERAARDANAYNFIMALPQRFDTEVGEGGGHMSGGQKQRISIARALVRNPRILLLDQATSALDNESEAIVQAALDKVRPIRNHEEQFATNRSYNCCRHLCYQEMAVTEVQDNEEEQYVPPASMIRILKYNSPEWYYMLIGAFGAAINGGINPAFAVIFSEILGTFTLPTEAEQKMMVNKLCSLFVMIAAVSFVTNFLQGYMFSKSGELLTRRLRRIGFGSMLRQEISWFHNPHNSAGALSTRLATDASQVKGATGAQIGMIVNSMANVGMALTIAFIFSWKLSLVVMCFLPLLAFSGALQARMLMGFASQDRGALENAGKVVNEGVVNIRTVASLGKEEHFADRYNEQLLGPYQSAKKKARIYGITFSFSQSIIFFAYAASYRFGGFLVANDGLHFTIVFRVFSAMVFSGTALGRASSYAPDYAKSRISAGRLFQLFDRPSAIDSTSKEGDVWDDFKGRVEFAACTFTYPSRKDVQVLNGLSLKVDPGQTLALVGSSGCGKSTSVQLLERFYDPKDGTVFVDGHDTRRVNVAFLRSKIGIVAQEPVLFDNTIAENIRYGANFQNITMSEIVEASKAAQLHEFVMGLPEGYDTNVGDKGAQLSRGEKQRVAIARAIIRNPKILLLDEATSALDTESEKTVQSALDHARRGRTCIVIAHRLSTIQNADIIAVISQGIVIEQGTHKQLMAQQGAYYSLVTTGAPIT</sequence>
<accession>A0A8C4QLN8</accession>
<dbReference type="CDD" id="cd18578">
    <property type="entry name" value="ABC_6TM_Pgp_ABCB1_D2_like"/>
    <property type="match status" value="1"/>
</dbReference>
<dbReference type="FunFam" id="1.20.1560.10:FF:000018">
    <property type="entry name" value="ATP-binding cassette subfamily B member 11"/>
    <property type="match status" value="1"/>
</dbReference>
<dbReference type="PANTHER" id="PTHR43394:SF27">
    <property type="entry name" value="ATP-DEPENDENT TRANSLOCASE ABCB1-LIKE"/>
    <property type="match status" value="1"/>
</dbReference>
<reference evidence="16" key="1">
    <citation type="submission" date="2025-08" db="UniProtKB">
        <authorList>
            <consortium name="Ensembl"/>
        </authorList>
    </citation>
    <scope>IDENTIFICATION</scope>
</reference>
<dbReference type="InterPro" id="IPR039421">
    <property type="entry name" value="Type_1_exporter"/>
</dbReference>
<dbReference type="Proteomes" id="UP000694388">
    <property type="component" value="Unplaced"/>
</dbReference>
<reference evidence="16" key="2">
    <citation type="submission" date="2025-09" db="UniProtKB">
        <authorList>
            <consortium name="Ensembl"/>
        </authorList>
    </citation>
    <scope>IDENTIFICATION</scope>
</reference>
<feature type="transmembrane region" description="Helical" evidence="13">
    <location>
        <begin position="631"/>
        <end position="653"/>
    </location>
</feature>
<dbReference type="InterPro" id="IPR011527">
    <property type="entry name" value="ABC1_TM_dom"/>
</dbReference>
<feature type="transmembrane region" description="Helical" evidence="13">
    <location>
        <begin position="721"/>
        <end position="746"/>
    </location>
</feature>
<dbReference type="InterPro" id="IPR017871">
    <property type="entry name" value="ABC_transporter-like_CS"/>
</dbReference>
<evidence type="ECO:0000256" key="3">
    <source>
        <dbReference type="ARBA" id="ARBA00022448"/>
    </source>
</evidence>
<evidence type="ECO:0000256" key="10">
    <source>
        <dbReference type="ARBA" id="ARBA00022989"/>
    </source>
</evidence>
<feature type="domain" description="ABC transmembrane type-1" evidence="15">
    <location>
        <begin position="589"/>
        <end position="876"/>
    </location>
</feature>
<keyword evidence="3" id="KW-0813">Transport</keyword>
<feature type="transmembrane region" description="Helical" evidence="13">
    <location>
        <begin position="245"/>
        <end position="268"/>
    </location>
</feature>
<evidence type="ECO:0000256" key="11">
    <source>
        <dbReference type="ARBA" id="ARBA00023136"/>
    </source>
</evidence>
<keyword evidence="9" id="KW-1278">Translocase</keyword>
<dbReference type="FunFam" id="1.20.1560.10:FF:000046">
    <property type="entry name" value="ATP-binding cassette subfamily B member 11"/>
    <property type="match status" value="1"/>
</dbReference>
<dbReference type="InterPro" id="IPR003593">
    <property type="entry name" value="AAA+_ATPase"/>
</dbReference>
<dbReference type="SMART" id="SM00382">
    <property type="entry name" value="AAA"/>
    <property type="match status" value="2"/>
</dbReference>
<dbReference type="InterPro" id="IPR027417">
    <property type="entry name" value="P-loop_NTPase"/>
</dbReference>
<dbReference type="SUPFAM" id="SSF52540">
    <property type="entry name" value="P-loop containing nucleoside triphosphate hydrolases"/>
    <property type="match status" value="2"/>
</dbReference>
<comment type="similarity">
    <text evidence="2">Belongs to the ABC transporter superfamily. ABCB family. Multidrug resistance exporter (TC 3.A.1.201) subfamily.</text>
</comment>
<dbReference type="SUPFAM" id="SSF90123">
    <property type="entry name" value="ABC transporter transmembrane region"/>
    <property type="match status" value="2"/>
</dbReference>
<keyword evidence="6" id="KW-0677">Repeat</keyword>
<dbReference type="Pfam" id="PF00005">
    <property type="entry name" value="ABC_tran"/>
    <property type="match status" value="2"/>
</dbReference>
<evidence type="ECO:0000256" key="5">
    <source>
        <dbReference type="ARBA" id="ARBA00022692"/>
    </source>
</evidence>
<evidence type="ECO:0000256" key="9">
    <source>
        <dbReference type="ARBA" id="ARBA00022967"/>
    </source>
</evidence>
<dbReference type="Gene3D" id="3.40.50.300">
    <property type="entry name" value="P-loop containing nucleotide triphosphate hydrolases"/>
    <property type="match status" value="2"/>
</dbReference>
<evidence type="ECO:0000256" key="2">
    <source>
        <dbReference type="ARBA" id="ARBA00007577"/>
    </source>
</evidence>
<organism evidence="16 17">
    <name type="scientific">Eptatretus burgeri</name>
    <name type="common">Inshore hagfish</name>
    <dbReference type="NCBI Taxonomy" id="7764"/>
    <lineage>
        <taxon>Eukaryota</taxon>
        <taxon>Metazoa</taxon>
        <taxon>Chordata</taxon>
        <taxon>Craniata</taxon>
        <taxon>Vertebrata</taxon>
        <taxon>Cyclostomata</taxon>
        <taxon>Myxini</taxon>
        <taxon>Myxiniformes</taxon>
        <taxon>Myxinidae</taxon>
        <taxon>Eptatretinae</taxon>
        <taxon>Eptatretus</taxon>
    </lineage>
</organism>
<evidence type="ECO:0000256" key="8">
    <source>
        <dbReference type="ARBA" id="ARBA00022840"/>
    </source>
</evidence>
<keyword evidence="4" id="KW-1003">Cell membrane</keyword>
<dbReference type="InterPro" id="IPR003439">
    <property type="entry name" value="ABC_transporter-like_ATP-bd"/>
</dbReference>
<feature type="transmembrane region" description="Helical" evidence="13">
    <location>
        <begin position="177"/>
        <end position="195"/>
    </location>
</feature>
<proteinExistence type="inferred from homology"/>
<feature type="transmembrane region" description="Helical" evidence="13">
    <location>
        <begin position="844"/>
        <end position="864"/>
    </location>
</feature>
<dbReference type="OMA" id="GFGQEEQ"/>
<dbReference type="GeneTree" id="ENSGT00940000157564"/>
<feature type="domain" description="ABC transporter" evidence="14">
    <location>
        <begin position="344"/>
        <end position="580"/>
    </location>
</feature>
<keyword evidence="11 13" id="KW-0472">Membrane</keyword>
<dbReference type="InterPro" id="IPR036640">
    <property type="entry name" value="ABC1_TM_sf"/>
</dbReference>
<dbReference type="PANTHER" id="PTHR43394">
    <property type="entry name" value="ATP-DEPENDENT PERMEASE MDL1, MITOCHONDRIAL"/>
    <property type="match status" value="1"/>
</dbReference>
<evidence type="ECO:0000256" key="12">
    <source>
        <dbReference type="ARBA" id="ARBA00023180"/>
    </source>
</evidence>
<evidence type="ECO:0000256" key="13">
    <source>
        <dbReference type="SAM" id="Phobius"/>
    </source>
</evidence>
<keyword evidence="5 13" id="KW-0812">Transmembrane</keyword>
<feature type="domain" description="ABC transporter" evidence="14">
    <location>
        <begin position="911"/>
        <end position="1149"/>
    </location>
</feature>
<dbReference type="Gene3D" id="1.20.1560.10">
    <property type="entry name" value="ABC transporter type 1, transmembrane domain"/>
    <property type="match status" value="3"/>
</dbReference>
<feature type="domain" description="ABC transmembrane type-1" evidence="15">
    <location>
        <begin position="2"/>
        <end position="309"/>
    </location>
</feature>
<feature type="transmembrane region" description="Helical" evidence="13">
    <location>
        <begin position="79"/>
        <end position="101"/>
    </location>
</feature>
<evidence type="ECO:0000259" key="14">
    <source>
        <dbReference type="PROSITE" id="PS50893"/>
    </source>
</evidence>
<dbReference type="FunFam" id="3.40.50.300:FF:000479">
    <property type="entry name" value="Multidrug resistance protein 1A"/>
    <property type="match status" value="2"/>
</dbReference>
<dbReference type="GO" id="GO:0005886">
    <property type="term" value="C:plasma membrane"/>
    <property type="evidence" value="ECO:0007669"/>
    <property type="project" value="UniProtKB-SubCell"/>
</dbReference>
<dbReference type="Pfam" id="PF00664">
    <property type="entry name" value="ABC_membrane"/>
    <property type="match status" value="3"/>
</dbReference>
<dbReference type="GO" id="GO:0005524">
    <property type="term" value="F:ATP binding"/>
    <property type="evidence" value="ECO:0007669"/>
    <property type="project" value="UniProtKB-KW"/>
</dbReference>
<comment type="subcellular location">
    <subcellularLocation>
        <location evidence="1">Cell membrane</location>
        <topology evidence="1">Multi-pass membrane protein</topology>
    </subcellularLocation>
</comment>
<dbReference type="Ensembl" id="ENSEBUT00000016931.1">
    <property type="protein sequence ID" value="ENSEBUP00000016355.1"/>
    <property type="gene ID" value="ENSEBUG00000010241.1"/>
</dbReference>
<dbReference type="GO" id="GO:0090374">
    <property type="term" value="P:oligopeptide export from mitochondrion"/>
    <property type="evidence" value="ECO:0007669"/>
    <property type="project" value="TreeGrafter"/>
</dbReference>
<dbReference type="CDD" id="cd03249">
    <property type="entry name" value="ABC_MTABC3_MDL1_MDL2"/>
    <property type="match status" value="1"/>
</dbReference>
<protein>
    <submittedName>
        <fullName evidence="16">ATP-binding cassette, sub-family B (MDR/TAP), member 11b</fullName>
    </submittedName>
</protein>
<keyword evidence="10 13" id="KW-1133">Transmembrane helix</keyword>
<keyword evidence="7" id="KW-0547">Nucleotide-binding</keyword>
<dbReference type="PROSITE" id="PS50893">
    <property type="entry name" value="ABC_TRANSPORTER_2"/>
    <property type="match status" value="2"/>
</dbReference>
<keyword evidence="8" id="KW-0067">ATP-binding</keyword>
<dbReference type="PROSITE" id="PS00211">
    <property type="entry name" value="ABC_TRANSPORTER_1"/>
    <property type="match status" value="1"/>
</dbReference>
<evidence type="ECO:0000313" key="16">
    <source>
        <dbReference type="Ensembl" id="ENSEBUP00000016355.1"/>
    </source>
</evidence>
<evidence type="ECO:0000256" key="4">
    <source>
        <dbReference type="ARBA" id="ARBA00022475"/>
    </source>
</evidence>
<keyword evidence="17" id="KW-1185">Reference proteome</keyword>
<dbReference type="AlphaFoldDB" id="A0A8C4QLN8"/>
<evidence type="ECO:0000256" key="7">
    <source>
        <dbReference type="ARBA" id="ARBA00022741"/>
    </source>
</evidence>
<dbReference type="GO" id="GO:0016887">
    <property type="term" value="F:ATP hydrolysis activity"/>
    <property type="evidence" value="ECO:0007669"/>
    <property type="project" value="InterPro"/>
</dbReference>
<dbReference type="GO" id="GO:0015421">
    <property type="term" value="F:ABC-type oligopeptide transporter activity"/>
    <property type="evidence" value="ECO:0007669"/>
    <property type="project" value="TreeGrafter"/>
</dbReference>
<evidence type="ECO:0000256" key="1">
    <source>
        <dbReference type="ARBA" id="ARBA00004651"/>
    </source>
</evidence>
<dbReference type="PROSITE" id="PS50929">
    <property type="entry name" value="ABC_TM1F"/>
    <property type="match status" value="2"/>
</dbReference>
<evidence type="ECO:0000259" key="15">
    <source>
        <dbReference type="PROSITE" id="PS50929"/>
    </source>
</evidence>
<keyword evidence="12" id="KW-0325">Glycoprotein</keyword>
<evidence type="ECO:0000256" key="6">
    <source>
        <dbReference type="ARBA" id="ARBA00022737"/>
    </source>
</evidence>
<dbReference type="GO" id="GO:0005743">
    <property type="term" value="C:mitochondrial inner membrane"/>
    <property type="evidence" value="ECO:0007669"/>
    <property type="project" value="TreeGrafter"/>
</dbReference>
<feature type="transmembrane region" description="Helical" evidence="13">
    <location>
        <begin position="585"/>
        <end position="610"/>
    </location>
</feature>